<reference evidence="4 5" key="1">
    <citation type="journal article" date="2023" name="G3 (Bethesda)">
        <title>A chromosome-length genome assembly and annotation of blackberry (Rubus argutus, cv. 'Hillquist').</title>
        <authorList>
            <person name="Bruna T."/>
            <person name="Aryal R."/>
            <person name="Dudchenko O."/>
            <person name="Sargent D.J."/>
            <person name="Mead D."/>
            <person name="Buti M."/>
            <person name="Cavallini A."/>
            <person name="Hytonen T."/>
            <person name="Andres J."/>
            <person name="Pham M."/>
            <person name="Weisz D."/>
            <person name="Mascagni F."/>
            <person name="Usai G."/>
            <person name="Natali L."/>
            <person name="Bassil N."/>
            <person name="Fernandez G.E."/>
            <person name="Lomsadze A."/>
            <person name="Armour M."/>
            <person name="Olukolu B."/>
            <person name="Poorten T."/>
            <person name="Britton C."/>
            <person name="Davik J."/>
            <person name="Ashrafi H."/>
            <person name="Aiden E.L."/>
            <person name="Borodovsky M."/>
            <person name="Worthington M."/>
        </authorList>
    </citation>
    <scope>NUCLEOTIDE SEQUENCE [LARGE SCALE GENOMIC DNA]</scope>
    <source>
        <strain evidence="4">PI 553951</strain>
    </source>
</reference>
<dbReference type="InterPro" id="IPR011009">
    <property type="entry name" value="Kinase-like_dom_sf"/>
</dbReference>
<comment type="subcellular location">
    <subcellularLocation>
        <location evidence="1">Cell membrane</location>
    </subcellularLocation>
</comment>
<keyword evidence="5" id="KW-1185">Reference proteome</keyword>
<evidence type="ECO:0000259" key="3">
    <source>
        <dbReference type="PROSITE" id="PS50011"/>
    </source>
</evidence>
<dbReference type="GO" id="GO:0004672">
    <property type="term" value="F:protein kinase activity"/>
    <property type="evidence" value="ECO:0007669"/>
    <property type="project" value="InterPro"/>
</dbReference>
<keyword evidence="2" id="KW-1003">Cell membrane</keyword>
<accession>A0AAW1XDX0</accession>
<dbReference type="InterPro" id="IPR050823">
    <property type="entry name" value="Plant_Ser_Thr_Prot_Kinase"/>
</dbReference>
<dbReference type="GO" id="GO:0005886">
    <property type="term" value="C:plasma membrane"/>
    <property type="evidence" value="ECO:0007669"/>
    <property type="project" value="UniProtKB-SubCell"/>
</dbReference>
<keyword evidence="2" id="KW-0472">Membrane</keyword>
<name>A0AAW1XDX0_RUBAR</name>
<dbReference type="Gene3D" id="3.30.200.20">
    <property type="entry name" value="Phosphorylase Kinase, domain 1"/>
    <property type="match status" value="1"/>
</dbReference>
<evidence type="ECO:0000256" key="1">
    <source>
        <dbReference type="ARBA" id="ARBA00004236"/>
    </source>
</evidence>
<evidence type="ECO:0000313" key="5">
    <source>
        <dbReference type="Proteomes" id="UP001457282"/>
    </source>
</evidence>
<feature type="domain" description="Protein kinase" evidence="3">
    <location>
        <begin position="22"/>
        <end position="316"/>
    </location>
</feature>
<evidence type="ECO:0000256" key="2">
    <source>
        <dbReference type="ARBA" id="ARBA00022475"/>
    </source>
</evidence>
<evidence type="ECO:0000313" key="4">
    <source>
        <dbReference type="EMBL" id="KAK9934361.1"/>
    </source>
</evidence>
<dbReference type="Proteomes" id="UP001457282">
    <property type="component" value="Unassembled WGS sequence"/>
</dbReference>
<dbReference type="AlphaFoldDB" id="A0AAW1XDX0"/>
<dbReference type="EMBL" id="JBEDUW010000004">
    <property type="protein sequence ID" value="KAK9934361.1"/>
    <property type="molecule type" value="Genomic_DNA"/>
</dbReference>
<dbReference type="Pfam" id="PF07714">
    <property type="entry name" value="PK_Tyr_Ser-Thr"/>
    <property type="match status" value="1"/>
</dbReference>
<dbReference type="GO" id="GO:0005524">
    <property type="term" value="F:ATP binding"/>
    <property type="evidence" value="ECO:0007669"/>
    <property type="project" value="InterPro"/>
</dbReference>
<sequence length="336" mass="38084">MGSAADLIVFTTEDLKLCTNNFHENNLIGLTQFGKLYRGQIKQQGFNIGSQAGDVTVKIWDERSSCITFTDDEFLMVKEEVQFLTHPGIKGHPNLVKLIGYCCEKELKGVVYDLNPWDTLHNLTLKDNLNWVQRANVLLQIAHLLEFLHNQDKPYLVLNTNASHIMLDWDCKPKIVDFGLISGGIIGEMTTIKKQMPMYTTGFVDPFFAAKGGSYWHTSCDVFSFGVILLGLVAKRNSERENVGKPHLGLDLLVHNWAKNAYRPNCSIVHRSLQEDWGYFAEDGIAITELGMSCVEFFPVNRPTMKKVAECLQGLLVFQRLEDARPNKREKTFHGN</sequence>
<dbReference type="InterPro" id="IPR001245">
    <property type="entry name" value="Ser-Thr/Tyr_kinase_cat_dom"/>
</dbReference>
<organism evidence="4 5">
    <name type="scientific">Rubus argutus</name>
    <name type="common">Southern blackberry</name>
    <dbReference type="NCBI Taxonomy" id="59490"/>
    <lineage>
        <taxon>Eukaryota</taxon>
        <taxon>Viridiplantae</taxon>
        <taxon>Streptophyta</taxon>
        <taxon>Embryophyta</taxon>
        <taxon>Tracheophyta</taxon>
        <taxon>Spermatophyta</taxon>
        <taxon>Magnoliopsida</taxon>
        <taxon>eudicotyledons</taxon>
        <taxon>Gunneridae</taxon>
        <taxon>Pentapetalae</taxon>
        <taxon>rosids</taxon>
        <taxon>fabids</taxon>
        <taxon>Rosales</taxon>
        <taxon>Rosaceae</taxon>
        <taxon>Rosoideae</taxon>
        <taxon>Rosoideae incertae sedis</taxon>
        <taxon>Rubus</taxon>
    </lineage>
</organism>
<protein>
    <recommendedName>
        <fullName evidence="3">Protein kinase domain-containing protein</fullName>
    </recommendedName>
</protein>
<dbReference type="PANTHER" id="PTHR45621">
    <property type="entry name" value="OS01G0588500 PROTEIN-RELATED"/>
    <property type="match status" value="1"/>
</dbReference>
<proteinExistence type="predicted"/>
<dbReference type="Gene3D" id="1.10.510.10">
    <property type="entry name" value="Transferase(Phosphotransferase) domain 1"/>
    <property type="match status" value="1"/>
</dbReference>
<gene>
    <name evidence="4" type="ORF">M0R45_021508</name>
</gene>
<comment type="caution">
    <text evidence="4">The sequence shown here is derived from an EMBL/GenBank/DDBJ whole genome shotgun (WGS) entry which is preliminary data.</text>
</comment>
<dbReference type="SUPFAM" id="SSF56112">
    <property type="entry name" value="Protein kinase-like (PK-like)"/>
    <property type="match status" value="1"/>
</dbReference>
<dbReference type="PROSITE" id="PS50011">
    <property type="entry name" value="PROTEIN_KINASE_DOM"/>
    <property type="match status" value="1"/>
</dbReference>
<dbReference type="InterPro" id="IPR000719">
    <property type="entry name" value="Prot_kinase_dom"/>
</dbReference>